<organism evidence="1 2">
    <name type="scientific">Lindgomyces ingoldianus</name>
    <dbReference type="NCBI Taxonomy" id="673940"/>
    <lineage>
        <taxon>Eukaryota</taxon>
        <taxon>Fungi</taxon>
        <taxon>Dikarya</taxon>
        <taxon>Ascomycota</taxon>
        <taxon>Pezizomycotina</taxon>
        <taxon>Dothideomycetes</taxon>
        <taxon>Pleosporomycetidae</taxon>
        <taxon>Pleosporales</taxon>
        <taxon>Lindgomycetaceae</taxon>
        <taxon>Lindgomyces</taxon>
    </lineage>
</organism>
<dbReference type="EMBL" id="MU003524">
    <property type="protein sequence ID" value="KAF2466540.1"/>
    <property type="molecule type" value="Genomic_DNA"/>
</dbReference>
<protein>
    <submittedName>
        <fullName evidence="1">Uncharacterized protein</fullName>
    </submittedName>
</protein>
<evidence type="ECO:0000313" key="1">
    <source>
        <dbReference type="EMBL" id="KAF2466540.1"/>
    </source>
</evidence>
<sequence length="346" mass="39308">MDALTFGPKAAYPGCLNMDDLAILYPHKFQLQLTAPPGFNAGYFGRLPLELTYQVLEHVPVQSLVQFRNVSASARYIVDTMPKFVTVMRHAPQMIYGTLLLQPSTFISISILDSKLRQQHCDICPARLLAPYFWIPTATRLCYGCLLNKPTPIEREEMARHKITDSCGLPTFRFPAAVLRGIRPGCGLVERSTSGATLYEMARKDNGILLSGKPSWAQWGVSEHYDWSPKNTPGSYPYHMLYNLQRAPETPNRSRRCIATVVVPWVHENKTETGVFCLTCSNTMRRDMYHRDEFPEHLRICRVQPGHIIGNGGLAALWRDTPYQHYHLPASYVETMIHCEHGSIDR</sequence>
<accession>A0ACB6QJ43</accession>
<name>A0ACB6QJ43_9PLEO</name>
<comment type="caution">
    <text evidence="1">The sequence shown here is derived from an EMBL/GenBank/DDBJ whole genome shotgun (WGS) entry which is preliminary data.</text>
</comment>
<keyword evidence="2" id="KW-1185">Reference proteome</keyword>
<dbReference type="Proteomes" id="UP000799755">
    <property type="component" value="Unassembled WGS sequence"/>
</dbReference>
<evidence type="ECO:0000313" key="2">
    <source>
        <dbReference type="Proteomes" id="UP000799755"/>
    </source>
</evidence>
<proteinExistence type="predicted"/>
<gene>
    <name evidence="1" type="ORF">BDR25DRAFT_76134</name>
</gene>
<reference evidence="1" key="1">
    <citation type="journal article" date="2020" name="Stud. Mycol.">
        <title>101 Dothideomycetes genomes: a test case for predicting lifestyles and emergence of pathogens.</title>
        <authorList>
            <person name="Haridas S."/>
            <person name="Albert R."/>
            <person name="Binder M."/>
            <person name="Bloem J."/>
            <person name="Labutti K."/>
            <person name="Salamov A."/>
            <person name="Andreopoulos B."/>
            <person name="Baker S."/>
            <person name="Barry K."/>
            <person name="Bills G."/>
            <person name="Bluhm B."/>
            <person name="Cannon C."/>
            <person name="Castanera R."/>
            <person name="Culley D."/>
            <person name="Daum C."/>
            <person name="Ezra D."/>
            <person name="Gonzalez J."/>
            <person name="Henrissat B."/>
            <person name="Kuo A."/>
            <person name="Liang C."/>
            <person name="Lipzen A."/>
            <person name="Lutzoni F."/>
            <person name="Magnuson J."/>
            <person name="Mondo S."/>
            <person name="Nolan M."/>
            <person name="Ohm R."/>
            <person name="Pangilinan J."/>
            <person name="Park H.-J."/>
            <person name="Ramirez L."/>
            <person name="Alfaro M."/>
            <person name="Sun H."/>
            <person name="Tritt A."/>
            <person name="Yoshinaga Y."/>
            <person name="Zwiers L.-H."/>
            <person name="Turgeon B."/>
            <person name="Goodwin S."/>
            <person name="Spatafora J."/>
            <person name="Crous P."/>
            <person name="Grigoriev I."/>
        </authorList>
    </citation>
    <scope>NUCLEOTIDE SEQUENCE</scope>
    <source>
        <strain evidence="1">ATCC 200398</strain>
    </source>
</reference>